<evidence type="ECO:0000256" key="16">
    <source>
        <dbReference type="ARBA" id="ARBA00023136"/>
    </source>
</evidence>
<dbReference type="InParanoid" id="K1QTB1"/>
<dbReference type="Pfam" id="PF07714">
    <property type="entry name" value="PK_Tyr_Ser-Thr"/>
    <property type="match status" value="1"/>
</dbReference>
<dbReference type="Gene3D" id="2.10.60.10">
    <property type="entry name" value="CD59"/>
    <property type="match status" value="1"/>
</dbReference>
<evidence type="ECO:0000313" key="21">
    <source>
        <dbReference type="EMBL" id="EKC36903.1"/>
    </source>
</evidence>
<evidence type="ECO:0000256" key="7">
    <source>
        <dbReference type="ARBA" id="ARBA00022679"/>
    </source>
</evidence>
<comment type="similarity">
    <text evidence="4">Belongs to the protein kinase superfamily. TKL Ser/Thr protein kinase family. TGFB receptor subfamily.</text>
</comment>
<dbReference type="SUPFAM" id="SSF56112">
    <property type="entry name" value="Protein kinase-like (PK-like)"/>
    <property type="match status" value="1"/>
</dbReference>
<evidence type="ECO:0000256" key="17">
    <source>
        <dbReference type="ARBA" id="ARBA00023170"/>
    </source>
</evidence>
<evidence type="ECO:0000256" key="9">
    <source>
        <dbReference type="ARBA" id="ARBA00022723"/>
    </source>
</evidence>
<dbReference type="Gene3D" id="3.30.200.20">
    <property type="entry name" value="Phosphorylase Kinase, domain 1"/>
    <property type="match status" value="1"/>
</dbReference>
<evidence type="ECO:0000256" key="13">
    <source>
        <dbReference type="ARBA" id="ARBA00022840"/>
    </source>
</evidence>
<dbReference type="AlphaFoldDB" id="K1QTB1"/>
<keyword evidence="6" id="KW-0723">Serine/threonine-protein kinase</keyword>
<evidence type="ECO:0000256" key="2">
    <source>
        <dbReference type="ARBA" id="ARBA00001946"/>
    </source>
</evidence>
<evidence type="ECO:0000256" key="11">
    <source>
        <dbReference type="ARBA" id="ARBA00022741"/>
    </source>
</evidence>
<sequence>MCFTTDDSNRLFDRNRGILGIKLQSCTMIVKCLPFSLIPRCNCFSWTVLRVLRISPLGFDRNFTMSIEETDEYQCACLPDFNCLEGQNYCNTTRGVGCFSVKERTDTGVFVRKGCGYDNKKHLMNCQGKRDNVWTRGPDLAIRCCSHQFCNFDNDPELKATKVEEELPINMYMVMAVLVPIGVLIIAVVIVFFVFRHLQKQRPESQENLRVREELLPQEYGGIRVTQVGDSTLQELIDESCTSGSGSGLPFLVQATVARSISLIECIGKGRYGSVWRGRYHDENLAVKIFSSRDEASWLRETEIYNTCLLRHEGILGYYASDMTSRNSCTQLWLIMHYHENGSLYDYLQSTTLDHEEMLRLCHSAAAGIVHLHTEIVGNHGKPAIAHRDIKSKNILVKGNGTCCIGDLGLAVTHTQENNKIDLGRNNKVGTKRYMAPELLDETLNPEYFEAFKQVDVYAFGLVMWEIARRCVAEGMVDDYKPPFWDVVPSDPSFDDMKKVVVIDQQRPAIPNRWSADPILLLMSKVIQECWTCNPKARLTILRIKKTLNQLLNQPQCKKVKDTNKC</sequence>
<dbReference type="InterPro" id="IPR000719">
    <property type="entry name" value="Prot_kinase_dom"/>
</dbReference>
<dbReference type="GO" id="GO:0071363">
    <property type="term" value="P:cellular response to growth factor stimulus"/>
    <property type="evidence" value="ECO:0007669"/>
    <property type="project" value="TreeGrafter"/>
</dbReference>
<dbReference type="InterPro" id="IPR008271">
    <property type="entry name" value="Ser/Thr_kinase_AS"/>
</dbReference>
<comment type="cofactor">
    <cofactor evidence="1">
        <name>Mn(2+)</name>
        <dbReference type="ChEBI" id="CHEBI:29035"/>
    </cofactor>
</comment>
<evidence type="ECO:0000256" key="6">
    <source>
        <dbReference type="ARBA" id="ARBA00022527"/>
    </source>
</evidence>
<proteinExistence type="inferred from homology"/>
<dbReference type="Gene3D" id="1.10.510.10">
    <property type="entry name" value="Transferase(Phosphotransferase) domain 1"/>
    <property type="match status" value="1"/>
</dbReference>
<dbReference type="FunFam" id="3.30.200.20:FF:000064">
    <property type="entry name" value="Receptor protein serine/threonine kinase"/>
    <property type="match status" value="1"/>
</dbReference>
<evidence type="ECO:0000256" key="4">
    <source>
        <dbReference type="ARBA" id="ARBA00009605"/>
    </source>
</evidence>
<evidence type="ECO:0000256" key="8">
    <source>
        <dbReference type="ARBA" id="ARBA00022692"/>
    </source>
</evidence>
<dbReference type="InterPro" id="IPR045860">
    <property type="entry name" value="Snake_toxin-like_sf"/>
</dbReference>
<keyword evidence="12" id="KW-0418">Kinase</keyword>
<keyword evidence="18" id="KW-0325">Glycoprotein</keyword>
<keyword evidence="7" id="KW-0808">Transferase</keyword>
<dbReference type="PANTHER" id="PTHR23255">
    <property type="entry name" value="TRANSFORMING GROWTH FACTOR-BETA RECEPTOR TYPE I AND II"/>
    <property type="match status" value="1"/>
</dbReference>
<dbReference type="InterPro" id="IPR000333">
    <property type="entry name" value="TGFB_receptor"/>
</dbReference>
<keyword evidence="13" id="KW-0067">ATP-binding</keyword>
<dbReference type="FunCoup" id="K1QTB1">
    <property type="interactions" value="347"/>
</dbReference>
<evidence type="ECO:0000256" key="19">
    <source>
        <dbReference type="ARBA" id="ARBA00047681"/>
    </source>
</evidence>
<evidence type="ECO:0000256" key="18">
    <source>
        <dbReference type="ARBA" id="ARBA00023180"/>
    </source>
</evidence>
<dbReference type="InterPro" id="IPR003605">
    <property type="entry name" value="GS_dom"/>
</dbReference>
<dbReference type="EMBL" id="JH818091">
    <property type="protein sequence ID" value="EKC36903.1"/>
    <property type="molecule type" value="Genomic_DNA"/>
</dbReference>
<comment type="catalytic activity">
    <reaction evidence="19">
        <text>L-seryl-[receptor-protein] + ATP = O-phospho-L-seryl-[receptor-protein] + ADP + H(+)</text>
        <dbReference type="Rhea" id="RHEA:18673"/>
        <dbReference type="Rhea" id="RHEA-COMP:11022"/>
        <dbReference type="Rhea" id="RHEA-COMP:11023"/>
        <dbReference type="ChEBI" id="CHEBI:15378"/>
        <dbReference type="ChEBI" id="CHEBI:29999"/>
        <dbReference type="ChEBI" id="CHEBI:30616"/>
        <dbReference type="ChEBI" id="CHEBI:83421"/>
        <dbReference type="ChEBI" id="CHEBI:456216"/>
        <dbReference type="EC" id="2.7.11.30"/>
    </reaction>
</comment>
<keyword evidence="15" id="KW-1133">Transmembrane helix</keyword>
<evidence type="ECO:0000256" key="15">
    <source>
        <dbReference type="ARBA" id="ARBA00022989"/>
    </source>
</evidence>
<dbReference type="PROSITE" id="PS51256">
    <property type="entry name" value="GS"/>
    <property type="match status" value="1"/>
</dbReference>
<gene>
    <name evidence="21" type="ORF">CGI_10027096</name>
</gene>
<dbReference type="PROSITE" id="PS00107">
    <property type="entry name" value="PROTEIN_KINASE_ATP"/>
    <property type="match status" value="1"/>
</dbReference>
<dbReference type="SMART" id="SM00467">
    <property type="entry name" value="GS"/>
    <property type="match status" value="1"/>
</dbReference>
<comment type="cofactor">
    <cofactor evidence="2">
        <name>Mg(2+)</name>
        <dbReference type="ChEBI" id="CHEBI:18420"/>
    </cofactor>
</comment>
<evidence type="ECO:0000256" key="1">
    <source>
        <dbReference type="ARBA" id="ARBA00001936"/>
    </source>
</evidence>
<organism evidence="21">
    <name type="scientific">Magallana gigas</name>
    <name type="common">Pacific oyster</name>
    <name type="synonym">Crassostrea gigas</name>
    <dbReference type="NCBI Taxonomy" id="29159"/>
    <lineage>
        <taxon>Eukaryota</taxon>
        <taxon>Metazoa</taxon>
        <taxon>Spiralia</taxon>
        <taxon>Lophotrochozoa</taxon>
        <taxon>Mollusca</taxon>
        <taxon>Bivalvia</taxon>
        <taxon>Autobranchia</taxon>
        <taxon>Pteriomorphia</taxon>
        <taxon>Ostreida</taxon>
        <taxon>Ostreoidea</taxon>
        <taxon>Ostreidae</taxon>
        <taxon>Magallana</taxon>
    </lineage>
</organism>
<dbReference type="GO" id="GO:0046872">
    <property type="term" value="F:metal ion binding"/>
    <property type="evidence" value="ECO:0007669"/>
    <property type="project" value="UniProtKB-KW"/>
</dbReference>
<dbReference type="GO" id="GO:0004675">
    <property type="term" value="F:transmembrane receptor protein serine/threonine kinase activity"/>
    <property type="evidence" value="ECO:0007669"/>
    <property type="project" value="UniProtKB-EC"/>
</dbReference>
<dbReference type="GO" id="GO:0005524">
    <property type="term" value="F:ATP binding"/>
    <property type="evidence" value="ECO:0007669"/>
    <property type="project" value="UniProtKB-UniRule"/>
</dbReference>
<evidence type="ECO:0000256" key="14">
    <source>
        <dbReference type="ARBA" id="ARBA00022842"/>
    </source>
</evidence>
<dbReference type="PROSITE" id="PS50011">
    <property type="entry name" value="PROTEIN_KINASE_DOM"/>
    <property type="match status" value="1"/>
</dbReference>
<dbReference type="HOGENOM" id="CLU_000288_8_1_1"/>
<reference evidence="21" key="1">
    <citation type="journal article" date="2012" name="Nature">
        <title>The oyster genome reveals stress adaptation and complexity of shell formation.</title>
        <authorList>
            <person name="Zhang G."/>
            <person name="Fang X."/>
            <person name="Guo X."/>
            <person name="Li L."/>
            <person name="Luo R."/>
            <person name="Xu F."/>
            <person name="Yang P."/>
            <person name="Zhang L."/>
            <person name="Wang X."/>
            <person name="Qi H."/>
            <person name="Xiong Z."/>
            <person name="Que H."/>
            <person name="Xie Y."/>
            <person name="Holland P.W."/>
            <person name="Paps J."/>
            <person name="Zhu Y."/>
            <person name="Wu F."/>
            <person name="Chen Y."/>
            <person name="Wang J."/>
            <person name="Peng C."/>
            <person name="Meng J."/>
            <person name="Yang L."/>
            <person name="Liu J."/>
            <person name="Wen B."/>
            <person name="Zhang N."/>
            <person name="Huang Z."/>
            <person name="Zhu Q."/>
            <person name="Feng Y."/>
            <person name="Mount A."/>
            <person name="Hedgecock D."/>
            <person name="Xu Z."/>
            <person name="Liu Y."/>
            <person name="Domazet-Loso T."/>
            <person name="Du Y."/>
            <person name="Sun X."/>
            <person name="Zhang S."/>
            <person name="Liu B."/>
            <person name="Cheng P."/>
            <person name="Jiang X."/>
            <person name="Li J."/>
            <person name="Fan D."/>
            <person name="Wang W."/>
            <person name="Fu W."/>
            <person name="Wang T."/>
            <person name="Wang B."/>
            <person name="Zhang J."/>
            <person name="Peng Z."/>
            <person name="Li Y."/>
            <person name="Li N."/>
            <person name="Wang J."/>
            <person name="Chen M."/>
            <person name="He Y."/>
            <person name="Tan F."/>
            <person name="Song X."/>
            <person name="Zheng Q."/>
            <person name="Huang R."/>
            <person name="Yang H."/>
            <person name="Du X."/>
            <person name="Chen L."/>
            <person name="Yang M."/>
            <person name="Gaffney P.M."/>
            <person name="Wang S."/>
            <person name="Luo L."/>
            <person name="She Z."/>
            <person name="Ming Y."/>
            <person name="Huang W."/>
            <person name="Zhang S."/>
            <person name="Huang B."/>
            <person name="Zhang Y."/>
            <person name="Qu T."/>
            <person name="Ni P."/>
            <person name="Miao G."/>
            <person name="Wang J."/>
            <person name="Wang Q."/>
            <person name="Steinberg C.E."/>
            <person name="Wang H."/>
            <person name="Li N."/>
            <person name="Qian L."/>
            <person name="Zhang G."/>
            <person name="Li Y."/>
            <person name="Yang H."/>
            <person name="Liu X."/>
            <person name="Wang J."/>
            <person name="Yin Y."/>
            <person name="Wang J."/>
        </authorList>
    </citation>
    <scope>NUCLEOTIDE SEQUENCE [LARGE SCALE GENOMIC DNA]</scope>
    <source>
        <strain evidence="21">05x7-T-G4-1.051#20</strain>
    </source>
</reference>
<comment type="subcellular location">
    <subcellularLocation>
        <location evidence="3">Membrane</location>
        <topology evidence="3">Single-pass type I membrane protein</topology>
    </subcellularLocation>
</comment>
<dbReference type="FunFam" id="1.10.510.10:FF:000018">
    <property type="entry name" value="Receptor protein serine/threonine kinase"/>
    <property type="match status" value="1"/>
</dbReference>
<dbReference type="InterPro" id="IPR001245">
    <property type="entry name" value="Ser-Thr/Tyr_kinase_cat_dom"/>
</dbReference>
<keyword evidence="10" id="KW-0732">Signal</keyword>
<keyword evidence="17 21" id="KW-0675">Receptor</keyword>
<dbReference type="CDD" id="cd14142">
    <property type="entry name" value="STKc_ACVR1_ALK1"/>
    <property type="match status" value="1"/>
</dbReference>
<dbReference type="SMART" id="SM00220">
    <property type="entry name" value="S_TKc"/>
    <property type="match status" value="1"/>
</dbReference>
<dbReference type="InterPro" id="IPR017441">
    <property type="entry name" value="Protein_kinase_ATP_BS"/>
</dbReference>
<accession>K1QTB1</accession>
<keyword evidence="8" id="KW-0812">Transmembrane</keyword>
<evidence type="ECO:0000256" key="10">
    <source>
        <dbReference type="ARBA" id="ARBA00022729"/>
    </source>
</evidence>
<dbReference type="CDD" id="cd23535">
    <property type="entry name" value="TFP_LU_ECD_ALK2"/>
    <property type="match status" value="1"/>
</dbReference>
<keyword evidence="16" id="KW-0472">Membrane</keyword>
<keyword evidence="14" id="KW-0460">Magnesium</keyword>
<evidence type="ECO:0000256" key="12">
    <source>
        <dbReference type="ARBA" id="ARBA00022777"/>
    </source>
</evidence>
<evidence type="ECO:0000256" key="20">
    <source>
        <dbReference type="ARBA" id="ARBA00048773"/>
    </source>
</evidence>
<evidence type="ECO:0000256" key="5">
    <source>
        <dbReference type="ARBA" id="ARBA00012401"/>
    </source>
</evidence>
<name>K1QTB1_MAGGI</name>
<keyword evidence="9" id="KW-0479">Metal-binding</keyword>
<dbReference type="GO" id="GO:0043235">
    <property type="term" value="C:receptor complex"/>
    <property type="evidence" value="ECO:0007669"/>
    <property type="project" value="TreeGrafter"/>
</dbReference>
<dbReference type="GO" id="GO:0005886">
    <property type="term" value="C:plasma membrane"/>
    <property type="evidence" value="ECO:0007669"/>
    <property type="project" value="TreeGrafter"/>
</dbReference>
<dbReference type="InterPro" id="IPR011009">
    <property type="entry name" value="Kinase-like_dom_sf"/>
</dbReference>
<dbReference type="EC" id="2.7.11.30" evidence="5"/>
<evidence type="ECO:0000256" key="3">
    <source>
        <dbReference type="ARBA" id="ARBA00004479"/>
    </source>
</evidence>
<dbReference type="Pfam" id="PF08515">
    <property type="entry name" value="TGF_beta_GS"/>
    <property type="match status" value="1"/>
</dbReference>
<dbReference type="PANTHER" id="PTHR23255:SF72">
    <property type="entry name" value="RECEPTOR PROTEIN SERINE_THREONINE KINASE"/>
    <property type="match status" value="1"/>
</dbReference>
<comment type="catalytic activity">
    <reaction evidence="20">
        <text>L-threonyl-[receptor-protein] + ATP = O-phospho-L-threonyl-[receptor-protein] + ADP + H(+)</text>
        <dbReference type="Rhea" id="RHEA:44880"/>
        <dbReference type="Rhea" id="RHEA-COMP:11024"/>
        <dbReference type="Rhea" id="RHEA-COMP:11025"/>
        <dbReference type="ChEBI" id="CHEBI:15378"/>
        <dbReference type="ChEBI" id="CHEBI:30013"/>
        <dbReference type="ChEBI" id="CHEBI:30616"/>
        <dbReference type="ChEBI" id="CHEBI:61977"/>
        <dbReference type="ChEBI" id="CHEBI:456216"/>
        <dbReference type="EC" id="2.7.11.30"/>
    </reaction>
</comment>
<keyword evidence="11" id="KW-0547">Nucleotide-binding</keyword>
<protein>
    <recommendedName>
        <fullName evidence="5">receptor protein serine/threonine kinase</fullName>
        <ecNumber evidence="5">2.7.11.30</ecNumber>
    </recommendedName>
</protein>
<dbReference type="PROSITE" id="PS00108">
    <property type="entry name" value="PROTEIN_KINASE_ST"/>
    <property type="match status" value="1"/>
</dbReference>